<sequence>MKRIHFISLLILVVAVSGCINSGNGSINQLVPEINDHIKKGDSYFNESAIAANSFKLDEALSKCEVAASEYRSARDLASEALGYARNSADPVIVNYLEILVSELEAKINATIELKNAIQMLSINETENGNSNIEMANSYMRTAKELESERMEIVKKNPEKFS</sequence>
<evidence type="ECO:0000313" key="2">
    <source>
        <dbReference type="Proteomes" id="UP000256864"/>
    </source>
</evidence>
<dbReference type="EMBL" id="QREL01000001">
    <property type="protein sequence ID" value="REE28604.1"/>
    <property type="molecule type" value="Genomic_DNA"/>
</dbReference>
<accession>A0A371NDS3</accession>
<dbReference type="PROSITE" id="PS51257">
    <property type="entry name" value="PROKAR_LIPOPROTEIN"/>
    <property type="match status" value="1"/>
</dbReference>
<dbReference type="Proteomes" id="UP000256864">
    <property type="component" value="Unassembled WGS sequence"/>
</dbReference>
<dbReference type="GeneID" id="24853892"/>
<comment type="caution">
    <text evidence="1">The sequence shown here is derived from an EMBL/GenBank/DDBJ whole genome shotgun (WGS) entry which is preliminary data.</text>
</comment>
<reference evidence="1 2" key="1">
    <citation type="submission" date="2018-07" db="EMBL/GenBank/DDBJ databases">
        <title>Genomic Encyclopedia of Type Strains, Phase IV (KMG-IV): sequencing the most valuable type-strain genomes for metagenomic binning, comparative biology and taxonomic classification.</title>
        <authorList>
            <person name="Goeker M."/>
        </authorList>
    </citation>
    <scope>NUCLEOTIDE SEQUENCE [LARGE SCALE GENOMIC DNA]</scope>
    <source>
        <strain evidence="1 2">DSM 7466</strain>
    </source>
</reference>
<dbReference type="RefSeq" id="WP_048175479.1">
    <property type="nucleotide sequence ID" value="NZ_QREL01000001.1"/>
</dbReference>
<gene>
    <name evidence="1" type="ORF">C7452_0623</name>
</gene>
<keyword evidence="2" id="KW-1185">Reference proteome</keyword>
<protein>
    <submittedName>
        <fullName evidence="1">Uncharacterized protein</fullName>
    </submittedName>
</protein>
<evidence type="ECO:0000313" key="1">
    <source>
        <dbReference type="EMBL" id="REE28604.1"/>
    </source>
</evidence>
<proteinExistence type="predicted"/>
<dbReference type="AlphaFoldDB" id="A0A371NDS3"/>
<organism evidence="1 2">
    <name type="scientific">Methanothermobacter defluvii</name>
    <dbReference type="NCBI Taxonomy" id="49339"/>
    <lineage>
        <taxon>Archaea</taxon>
        <taxon>Methanobacteriati</taxon>
        <taxon>Methanobacteriota</taxon>
        <taxon>Methanomada group</taxon>
        <taxon>Methanobacteria</taxon>
        <taxon>Methanobacteriales</taxon>
        <taxon>Methanobacteriaceae</taxon>
        <taxon>Methanothermobacter</taxon>
    </lineage>
</organism>
<name>A0A371NDS3_9EURY</name>